<protein>
    <submittedName>
        <fullName evidence="2">Uncharacterized protein</fullName>
    </submittedName>
</protein>
<gene>
    <name evidence="2" type="ORF">ACFQE0_20645</name>
</gene>
<dbReference type="RefSeq" id="WP_378972973.1">
    <property type="nucleotide sequence ID" value="NZ_JBHSWN010000001.1"/>
</dbReference>
<dbReference type="Proteomes" id="UP001596292">
    <property type="component" value="Unassembled WGS sequence"/>
</dbReference>
<sequence length="101" mass="10813">MTGERLLLYASSNGDQWWLRRGHDHCDVFVWHEPNVSSGGHTSRIELGRFLSDVPQGPQHQELMRLLGSLIVANSASPQIGGPQPEAGAAGAEPTPGESAS</sequence>
<evidence type="ECO:0000256" key="1">
    <source>
        <dbReference type="SAM" id="MobiDB-lite"/>
    </source>
</evidence>
<name>A0ABW2BQE5_9HYPH</name>
<organism evidence="2 3">
    <name type="scientific">Methylobacterium komagatae</name>
    <dbReference type="NCBI Taxonomy" id="374425"/>
    <lineage>
        <taxon>Bacteria</taxon>
        <taxon>Pseudomonadati</taxon>
        <taxon>Pseudomonadota</taxon>
        <taxon>Alphaproteobacteria</taxon>
        <taxon>Hyphomicrobiales</taxon>
        <taxon>Methylobacteriaceae</taxon>
        <taxon>Methylobacterium</taxon>
    </lineage>
</organism>
<dbReference type="EMBL" id="JBHSWN010000001">
    <property type="protein sequence ID" value="MFC6791790.1"/>
    <property type="molecule type" value="Genomic_DNA"/>
</dbReference>
<evidence type="ECO:0000313" key="2">
    <source>
        <dbReference type="EMBL" id="MFC6791790.1"/>
    </source>
</evidence>
<feature type="region of interest" description="Disordered" evidence="1">
    <location>
        <begin position="75"/>
        <end position="101"/>
    </location>
</feature>
<accession>A0ABW2BQE5</accession>
<comment type="caution">
    <text evidence="2">The sequence shown here is derived from an EMBL/GenBank/DDBJ whole genome shotgun (WGS) entry which is preliminary data.</text>
</comment>
<evidence type="ECO:0000313" key="3">
    <source>
        <dbReference type="Proteomes" id="UP001596292"/>
    </source>
</evidence>
<reference evidence="3" key="1">
    <citation type="journal article" date="2019" name="Int. J. Syst. Evol. Microbiol.">
        <title>The Global Catalogue of Microorganisms (GCM) 10K type strain sequencing project: providing services to taxonomists for standard genome sequencing and annotation.</title>
        <authorList>
            <consortium name="The Broad Institute Genomics Platform"/>
            <consortium name="The Broad Institute Genome Sequencing Center for Infectious Disease"/>
            <person name="Wu L."/>
            <person name="Ma J."/>
        </authorList>
    </citation>
    <scope>NUCLEOTIDE SEQUENCE [LARGE SCALE GENOMIC DNA]</scope>
    <source>
        <strain evidence="3">CCUG 48316</strain>
    </source>
</reference>
<feature type="compositionally biased region" description="Low complexity" evidence="1">
    <location>
        <begin position="78"/>
        <end position="101"/>
    </location>
</feature>
<keyword evidence="3" id="KW-1185">Reference proteome</keyword>
<proteinExistence type="predicted"/>